<evidence type="ECO:0000256" key="8">
    <source>
        <dbReference type="SAM" id="MobiDB-lite"/>
    </source>
</evidence>
<dbReference type="InterPro" id="IPR032675">
    <property type="entry name" value="LRR_dom_sf"/>
</dbReference>
<dbReference type="Gene3D" id="3.40.50.300">
    <property type="entry name" value="P-loop containing nucleotide triphosphate hydrolases"/>
    <property type="match status" value="1"/>
</dbReference>
<organism evidence="11">
    <name type="scientific">Arabidopsis lyrata subsp. lyrata</name>
    <name type="common">Lyre-leaved rock-cress</name>
    <dbReference type="NCBI Taxonomy" id="81972"/>
    <lineage>
        <taxon>Eukaryota</taxon>
        <taxon>Viridiplantae</taxon>
        <taxon>Streptophyta</taxon>
        <taxon>Embryophyta</taxon>
        <taxon>Tracheophyta</taxon>
        <taxon>Spermatophyta</taxon>
        <taxon>Magnoliopsida</taxon>
        <taxon>eudicotyledons</taxon>
        <taxon>Gunneridae</taxon>
        <taxon>Pentapetalae</taxon>
        <taxon>rosids</taxon>
        <taxon>malvids</taxon>
        <taxon>Brassicales</taxon>
        <taxon>Brassicaceae</taxon>
        <taxon>Camelineae</taxon>
        <taxon>Arabidopsis</taxon>
    </lineage>
</organism>
<dbReference type="Gene3D" id="3.40.50.10140">
    <property type="entry name" value="Toll/interleukin-1 receptor homology (TIR) domain"/>
    <property type="match status" value="1"/>
</dbReference>
<dbReference type="Pfam" id="PF20160">
    <property type="entry name" value="C-JID"/>
    <property type="match status" value="1"/>
</dbReference>
<dbReference type="Pfam" id="PF01582">
    <property type="entry name" value="TIR"/>
    <property type="match status" value="1"/>
</dbReference>
<dbReference type="STRING" id="81972.D7MXE9"/>
<proteinExistence type="predicted"/>
<dbReference type="InterPro" id="IPR011713">
    <property type="entry name" value="Leu-rich_rpt_3"/>
</dbReference>
<dbReference type="Pfam" id="PF23286">
    <property type="entry name" value="LRR_13"/>
    <property type="match status" value="1"/>
</dbReference>
<dbReference type="PANTHER" id="PTHR11017:SF264">
    <property type="entry name" value="ADP-RIBOSYL CYCLASE_CYCLIC ADP-RIBOSE HYDROLASE"/>
    <property type="match status" value="1"/>
</dbReference>
<dbReference type="FunFam" id="3.40.50.10140:FF:000007">
    <property type="entry name" value="Disease resistance protein (TIR-NBS-LRR class)"/>
    <property type="match status" value="1"/>
</dbReference>
<dbReference type="Pfam" id="PF00931">
    <property type="entry name" value="NB-ARC"/>
    <property type="match status" value="1"/>
</dbReference>
<dbReference type="InterPro" id="IPR035897">
    <property type="entry name" value="Toll_tir_struct_dom_sf"/>
</dbReference>
<gene>
    <name evidence="10" type="ORF">ARALYDRAFT_333306</name>
</gene>
<keyword evidence="2" id="KW-0433">Leucine-rich repeat</keyword>
<protein>
    <recommendedName>
        <fullName evidence="1">ADP-ribosyl cyclase/cyclic ADP-ribose hydrolase</fullName>
        <ecNumber evidence="1">3.2.2.6</ecNumber>
    </recommendedName>
</protein>
<evidence type="ECO:0000259" key="9">
    <source>
        <dbReference type="PROSITE" id="PS50104"/>
    </source>
</evidence>
<feature type="domain" description="TIR" evidence="9">
    <location>
        <begin position="6"/>
        <end position="142"/>
    </location>
</feature>
<dbReference type="Proteomes" id="UP000008694">
    <property type="component" value="Unassembled WGS sequence"/>
</dbReference>
<dbReference type="InterPro" id="IPR058192">
    <property type="entry name" value="WHD_ROQ1-like"/>
</dbReference>
<dbReference type="InterPro" id="IPR045344">
    <property type="entry name" value="C-JID"/>
</dbReference>
<dbReference type="SUPFAM" id="SSF52200">
    <property type="entry name" value="Toll/Interleukin receptor TIR domain"/>
    <property type="match status" value="1"/>
</dbReference>
<dbReference type="InterPro" id="IPR000157">
    <property type="entry name" value="TIR_dom"/>
</dbReference>
<dbReference type="Gene3D" id="1.10.8.430">
    <property type="entry name" value="Helical domain of apoptotic protease-activating factors"/>
    <property type="match status" value="1"/>
</dbReference>
<dbReference type="eggNOG" id="ENOG502SI7S">
    <property type="taxonomic scope" value="Eukaryota"/>
</dbReference>
<dbReference type="PRINTS" id="PR00364">
    <property type="entry name" value="DISEASERSIST"/>
</dbReference>
<dbReference type="FunFam" id="3.80.10.10:FF:000386">
    <property type="entry name" value="Disease resistance protein RPS4"/>
    <property type="match status" value="1"/>
</dbReference>
<evidence type="ECO:0000313" key="11">
    <source>
        <dbReference type="Proteomes" id="UP000008694"/>
    </source>
</evidence>
<dbReference type="EC" id="3.2.2.6" evidence="1"/>
<dbReference type="EMBL" id="GL348981">
    <property type="protein sequence ID" value="EFH38782.1"/>
    <property type="molecule type" value="Genomic_DNA"/>
</dbReference>
<dbReference type="GO" id="GO:0006952">
    <property type="term" value="P:defense response"/>
    <property type="evidence" value="ECO:0007669"/>
    <property type="project" value="InterPro"/>
</dbReference>
<keyword evidence="6" id="KW-0520">NAD</keyword>
<dbReference type="PANTHER" id="PTHR11017">
    <property type="entry name" value="LEUCINE-RICH REPEAT-CONTAINING PROTEIN"/>
    <property type="match status" value="1"/>
</dbReference>
<dbReference type="SUPFAM" id="SSF52540">
    <property type="entry name" value="P-loop containing nucleoside triphosphate hydrolases"/>
    <property type="match status" value="1"/>
</dbReference>
<dbReference type="SMART" id="SM00255">
    <property type="entry name" value="TIR"/>
    <property type="match status" value="1"/>
</dbReference>
<dbReference type="Gramene" id="fgenesh1_pm.C_scaffold_378000001">
    <property type="protein sequence ID" value="fgenesh1_pm.C_scaffold_378000001"/>
    <property type="gene ID" value="fgenesh1_pm.C_scaffold_378000001"/>
</dbReference>
<dbReference type="Pfam" id="PF07725">
    <property type="entry name" value="LRR_3"/>
    <property type="match status" value="1"/>
</dbReference>
<evidence type="ECO:0000256" key="6">
    <source>
        <dbReference type="ARBA" id="ARBA00023027"/>
    </source>
</evidence>
<evidence type="ECO:0000256" key="4">
    <source>
        <dbReference type="ARBA" id="ARBA00022801"/>
    </source>
</evidence>
<evidence type="ECO:0000256" key="3">
    <source>
        <dbReference type="ARBA" id="ARBA00022737"/>
    </source>
</evidence>
<sequence>MSSSNVGTEVFINFRGEELRNNFISHLHDALHRMGIKAFIDSDEPPGEDLDIFFKRIEQSKVALAVLSSRYTESHWCLEELAKIKECVDRSSLRVIPIFYNVDPTTVKELDGDFGLKLWDLWRKDGRDNRILKWDAALQDVVDKIGMVLGIRNESEFPKAALTEHQTVSNPKPKEASNGNGAPRSIKSGGQRLTQLEEKLDLDCNENKTRYVGIVGMAGIGKTYLADKLFQKLKTKIGCNVFLKLVREKTTDEDLYLEKRLVEGLLNKTINFSSKNPLEERKNDLIQKKVVVVLDNVSDQKEIEPFLGICNWIKEGSIIVITTRDKSLLKGMNCDIYEVPKMNDRESLELFKDRAQVCSSTNFEENFMELSKKFVDYAGGNPLALKNIGKELYAKEKDHWEERLRTLTQCSNPKVREKLRSSYDELNEQQKDVFLDIAHFFRSEDVKYVTSLLDSFDPGSAEAGKELIKGLVDKFLISVCDGRVEMHNLLLTMAKEHVGDTAGKYWLWSSNCEEFTSALSNIEGKDKVRGIIIDMSNVEEMPLDNQAFVGMSSLRYLKVCDTGHSEAQCKLNLPDVLEFPKDNIVRYLNWVKFPGKELPSDFEPTNLIDLRLPYSKITSVWKDAKVAPELRWVDLSHSSNLSSLLGLSEAPKLLRLNLEGCTSLKELPEEMQKMKKLVSLNLRGCTSLLSLPKITMDSLKTLILSCCSKFQTFEVISKHLETLYLNNTAIDELPPTIGNLHGLIFLDLKDCKNLATLPDCLWKMKSLQELKLSGCSKLKSFPNVKETMVNLRILLLDGTSIPLMPSKIFDSSFLRRLCLSRNEEICSLLFDMSQLFHLKWLELKYCKNLTSLPKLPPNLLCLNAHGCSSLRTVASPLASLMPTEQIHSTFILTDCHKLEQVSKSAIISYIQKKSQLMSNDRHSQDFVFKSLIGTCFPGCDVPVWFNHQALGSVLKLELPRDGNEGRLSGIFLCVVVSFKEYKAQNNSLQELHTVVSDHVFIGYSTLFNSKQRKQFSSATEVSLRFEVTNGTREVAECKVMNCGFSLVYESDEAESATWEANLMENSTKGNKSGCIQIKYQKNNLGGEAIKQ</sequence>
<dbReference type="InterPro" id="IPR044974">
    <property type="entry name" value="Disease_R_plants"/>
</dbReference>
<dbReference type="GO" id="GO:0043531">
    <property type="term" value="F:ADP binding"/>
    <property type="evidence" value="ECO:0007669"/>
    <property type="project" value="InterPro"/>
</dbReference>
<name>D7MXE9_ARALL</name>
<dbReference type="InterPro" id="IPR027417">
    <property type="entry name" value="P-loop_NTPase"/>
</dbReference>
<comment type="catalytic activity">
    <reaction evidence="7">
        <text>NAD(+) + H2O = ADP-D-ribose + nicotinamide + H(+)</text>
        <dbReference type="Rhea" id="RHEA:16301"/>
        <dbReference type="ChEBI" id="CHEBI:15377"/>
        <dbReference type="ChEBI" id="CHEBI:15378"/>
        <dbReference type="ChEBI" id="CHEBI:17154"/>
        <dbReference type="ChEBI" id="CHEBI:57540"/>
        <dbReference type="ChEBI" id="CHEBI:57967"/>
        <dbReference type="EC" id="3.2.2.6"/>
    </reaction>
    <physiologicalReaction direction="left-to-right" evidence="7">
        <dbReference type="Rhea" id="RHEA:16302"/>
    </physiologicalReaction>
</comment>
<evidence type="ECO:0000256" key="7">
    <source>
        <dbReference type="ARBA" id="ARBA00047304"/>
    </source>
</evidence>
<keyword evidence="3" id="KW-0677">Repeat</keyword>
<evidence type="ECO:0000256" key="1">
    <source>
        <dbReference type="ARBA" id="ARBA00011982"/>
    </source>
</evidence>
<dbReference type="InterPro" id="IPR042197">
    <property type="entry name" value="Apaf_helical"/>
</dbReference>
<dbReference type="HOGENOM" id="CLU_001561_0_3_1"/>
<dbReference type="Pfam" id="PF23282">
    <property type="entry name" value="WHD_ROQ1"/>
    <property type="match status" value="1"/>
</dbReference>
<accession>D7MXE9</accession>
<evidence type="ECO:0000256" key="2">
    <source>
        <dbReference type="ARBA" id="ARBA00022614"/>
    </source>
</evidence>
<dbReference type="InterPro" id="IPR002182">
    <property type="entry name" value="NB-ARC"/>
</dbReference>
<keyword evidence="11" id="KW-1185">Reference proteome</keyword>
<dbReference type="GO" id="GO:0007165">
    <property type="term" value="P:signal transduction"/>
    <property type="evidence" value="ECO:0007669"/>
    <property type="project" value="InterPro"/>
</dbReference>
<dbReference type="AlphaFoldDB" id="D7MXE9"/>
<reference evidence="11" key="1">
    <citation type="journal article" date="2011" name="Nat. Genet.">
        <title>The Arabidopsis lyrata genome sequence and the basis of rapid genome size change.</title>
        <authorList>
            <person name="Hu T.T."/>
            <person name="Pattyn P."/>
            <person name="Bakker E.G."/>
            <person name="Cao J."/>
            <person name="Cheng J.-F."/>
            <person name="Clark R.M."/>
            <person name="Fahlgren N."/>
            <person name="Fawcett J.A."/>
            <person name="Grimwood J."/>
            <person name="Gundlach H."/>
            <person name="Haberer G."/>
            <person name="Hollister J.D."/>
            <person name="Ossowski S."/>
            <person name="Ottilar R.P."/>
            <person name="Salamov A.A."/>
            <person name="Schneeberger K."/>
            <person name="Spannagl M."/>
            <person name="Wang X."/>
            <person name="Yang L."/>
            <person name="Nasrallah M.E."/>
            <person name="Bergelson J."/>
            <person name="Carrington J.C."/>
            <person name="Gaut B.S."/>
            <person name="Schmutz J."/>
            <person name="Mayer K.F.X."/>
            <person name="Van de Peer Y."/>
            <person name="Grigoriev I.V."/>
            <person name="Nordborg M."/>
            <person name="Weigel D."/>
            <person name="Guo Y.-L."/>
        </authorList>
    </citation>
    <scope>NUCLEOTIDE SEQUENCE [LARGE SCALE GENOMIC DNA]</scope>
    <source>
        <strain evidence="11">cv. MN47</strain>
    </source>
</reference>
<dbReference type="SUPFAM" id="SSF52058">
    <property type="entry name" value="L domain-like"/>
    <property type="match status" value="1"/>
</dbReference>
<keyword evidence="5" id="KW-0611">Plant defense</keyword>
<dbReference type="GO" id="GO:0061809">
    <property type="term" value="F:NAD+ nucleosidase activity, cyclic ADP-ribose generating"/>
    <property type="evidence" value="ECO:0007669"/>
    <property type="project" value="UniProtKB-EC"/>
</dbReference>
<dbReference type="Gene3D" id="3.80.10.10">
    <property type="entry name" value="Ribonuclease Inhibitor"/>
    <property type="match status" value="2"/>
</dbReference>
<evidence type="ECO:0000256" key="5">
    <source>
        <dbReference type="ARBA" id="ARBA00022821"/>
    </source>
</evidence>
<dbReference type="InterPro" id="IPR058546">
    <property type="entry name" value="RPS4B/Roq1-like_LRR"/>
</dbReference>
<dbReference type="PROSITE" id="PS50104">
    <property type="entry name" value="TIR"/>
    <property type="match status" value="1"/>
</dbReference>
<feature type="region of interest" description="Disordered" evidence="8">
    <location>
        <begin position="163"/>
        <end position="190"/>
    </location>
</feature>
<keyword evidence="4" id="KW-0378">Hydrolase</keyword>
<evidence type="ECO:0000313" key="10">
    <source>
        <dbReference type="EMBL" id="EFH38782.1"/>
    </source>
</evidence>